<name>A0AAD7RDN2_9TELE</name>
<comment type="caution">
    <text evidence="1">The sequence shown here is derived from an EMBL/GenBank/DDBJ whole genome shotgun (WGS) entry which is preliminary data.</text>
</comment>
<evidence type="ECO:0000313" key="1">
    <source>
        <dbReference type="EMBL" id="KAJ8378146.1"/>
    </source>
</evidence>
<organism evidence="1 2">
    <name type="scientific">Aldrovandia affinis</name>
    <dbReference type="NCBI Taxonomy" id="143900"/>
    <lineage>
        <taxon>Eukaryota</taxon>
        <taxon>Metazoa</taxon>
        <taxon>Chordata</taxon>
        <taxon>Craniata</taxon>
        <taxon>Vertebrata</taxon>
        <taxon>Euteleostomi</taxon>
        <taxon>Actinopterygii</taxon>
        <taxon>Neopterygii</taxon>
        <taxon>Teleostei</taxon>
        <taxon>Notacanthiformes</taxon>
        <taxon>Halosauridae</taxon>
        <taxon>Aldrovandia</taxon>
    </lineage>
</organism>
<keyword evidence="2" id="KW-1185">Reference proteome</keyword>
<gene>
    <name evidence="1" type="ORF">AAFF_G00247840</name>
</gene>
<proteinExistence type="predicted"/>
<dbReference type="Proteomes" id="UP001221898">
    <property type="component" value="Unassembled WGS sequence"/>
</dbReference>
<protein>
    <submittedName>
        <fullName evidence="1">Uncharacterized protein</fullName>
    </submittedName>
</protein>
<accession>A0AAD7RDN2</accession>
<dbReference type="EMBL" id="JAINUG010000330">
    <property type="protein sequence ID" value="KAJ8378146.1"/>
    <property type="molecule type" value="Genomic_DNA"/>
</dbReference>
<reference evidence="1" key="1">
    <citation type="journal article" date="2023" name="Science">
        <title>Genome structures resolve the early diversification of teleost fishes.</title>
        <authorList>
            <person name="Parey E."/>
            <person name="Louis A."/>
            <person name="Montfort J."/>
            <person name="Bouchez O."/>
            <person name="Roques C."/>
            <person name="Iampietro C."/>
            <person name="Lluch J."/>
            <person name="Castinel A."/>
            <person name="Donnadieu C."/>
            <person name="Desvignes T."/>
            <person name="Floi Bucao C."/>
            <person name="Jouanno E."/>
            <person name="Wen M."/>
            <person name="Mejri S."/>
            <person name="Dirks R."/>
            <person name="Jansen H."/>
            <person name="Henkel C."/>
            <person name="Chen W.J."/>
            <person name="Zahm M."/>
            <person name="Cabau C."/>
            <person name="Klopp C."/>
            <person name="Thompson A.W."/>
            <person name="Robinson-Rechavi M."/>
            <person name="Braasch I."/>
            <person name="Lecointre G."/>
            <person name="Bobe J."/>
            <person name="Postlethwait J.H."/>
            <person name="Berthelot C."/>
            <person name="Roest Crollius H."/>
            <person name="Guiguen Y."/>
        </authorList>
    </citation>
    <scope>NUCLEOTIDE SEQUENCE</scope>
    <source>
        <strain evidence="1">NC1722</strain>
    </source>
</reference>
<sequence length="104" mass="11980">MEQRRQAGDYRATLGLQRQLRREPPIQTGIVLVYDSTSERSFQHIMKWVSDVDERSRASGSRRDTGSIKWISALAGLRYFVPEAVLRAAVLQQRPSNCNEFKIQ</sequence>
<dbReference type="AlphaFoldDB" id="A0AAD7RDN2"/>
<evidence type="ECO:0000313" key="2">
    <source>
        <dbReference type="Proteomes" id="UP001221898"/>
    </source>
</evidence>